<organism evidence="1 2">
    <name type="scientific">Taxus chinensis</name>
    <name type="common">Chinese yew</name>
    <name type="synonym">Taxus wallichiana var. chinensis</name>
    <dbReference type="NCBI Taxonomy" id="29808"/>
    <lineage>
        <taxon>Eukaryota</taxon>
        <taxon>Viridiplantae</taxon>
        <taxon>Streptophyta</taxon>
        <taxon>Embryophyta</taxon>
        <taxon>Tracheophyta</taxon>
        <taxon>Spermatophyta</taxon>
        <taxon>Pinopsida</taxon>
        <taxon>Pinidae</taxon>
        <taxon>Conifers II</taxon>
        <taxon>Cupressales</taxon>
        <taxon>Taxaceae</taxon>
        <taxon>Taxus</taxon>
    </lineage>
</organism>
<proteinExistence type="predicted"/>
<sequence length="131" mass="14746">MKMEAAVFVKQVWTVITEILKKKSGSIKNKAMFSALSRKMHSVFTRSESGLDLVKSKREGLITINHRHVPKDLEVEISRLNASICDSPKILSSAIVRADEKGEGGEIDNVADAFIKSFRRQIQLQQQDSFK</sequence>
<keyword evidence="2" id="KW-1185">Reference proteome</keyword>
<evidence type="ECO:0000313" key="1">
    <source>
        <dbReference type="EMBL" id="KAH9310416.1"/>
    </source>
</evidence>
<comment type="caution">
    <text evidence="1">The sequence shown here is derived from an EMBL/GenBank/DDBJ whole genome shotgun (WGS) entry which is preliminary data.</text>
</comment>
<reference evidence="1 2" key="1">
    <citation type="journal article" date="2021" name="Nat. Plants">
        <title>The Taxus genome provides insights into paclitaxel biosynthesis.</title>
        <authorList>
            <person name="Xiong X."/>
            <person name="Gou J."/>
            <person name="Liao Q."/>
            <person name="Li Y."/>
            <person name="Zhou Q."/>
            <person name="Bi G."/>
            <person name="Li C."/>
            <person name="Du R."/>
            <person name="Wang X."/>
            <person name="Sun T."/>
            <person name="Guo L."/>
            <person name="Liang H."/>
            <person name="Lu P."/>
            <person name="Wu Y."/>
            <person name="Zhang Z."/>
            <person name="Ro D.K."/>
            <person name="Shang Y."/>
            <person name="Huang S."/>
            <person name="Yan J."/>
        </authorList>
    </citation>
    <scope>NUCLEOTIDE SEQUENCE [LARGE SCALE GENOMIC DNA]</scope>
    <source>
        <strain evidence="1">Ta-2019</strain>
    </source>
</reference>
<evidence type="ECO:0000313" key="2">
    <source>
        <dbReference type="Proteomes" id="UP000824469"/>
    </source>
</evidence>
<protein>
    <submittedName>
        <fullName evidence="1">Uncharacterized protein</fullName>
    </submittedName>
</protein>
<dbReference type="InterPro" id="IPR008480">
    <property type="entry name" value="DUF761_pln"/>
</dbReference>
<feature type="non-terminal residue" evidence="1">
    <location>
        <position position="131"/>
    </location>
</feature>
<dbReference type="Pfam" id="PF05553">
    <property type="entry name" value="DUF761"/>
    <property type="match status" value="1"/>
</dbReference>
<gene>
    <name evidence="1" type="ORF">KI387_025451</name>
</gene>
<dbReference type="EMBL" id="JAHRHJ020000006">
    <property type="protein sequence ID" value="KAH9310416.1"/>
    <property type="molecule type" value="Genomic_DNA"/>
</dbReference>
<name>A0AA38KYW9_TAXCH</name>
<dbReference type="Proteomes" id="UP000824469">
    <property type="component" value="Unassembled WGS sequence"/>
</dbReference>
<accession>A0AA38KYW9</accession>
<dbReference type="AlphaFoldDB" id="A0AA38KYW9"/>